<keyword evidence="1" id="KW-0732">Signal</keyword>
<organism evidence="2 3">
    <name type="scientific">Pseudoduganella dura</name>
    <dbReference type="NCBI Taxonomy" id="321982"/>
    <lineage>
        <taxon>Bacteria</taxon>
        <taxon>Pseudomonadati</taxon>
        <taxon>Pseudomonadota</taxon>
        <taxon>Betaproteobacteria</taxon>
        <taxon>Burkholderiales</taxon>
        <taxon>Oxalobacteraceae</taxon>
        <taxon>Telluria group</taxon>
        <taxon>Pseudoduganella</taxon>
    </lineage>
</organism>
<feature type="signal peptide" evidence="1">
    <location>
        <begin position="1"/>
        <end position="26"/>
    </location>
</feature>
<dbReference type="Proteomes" id="UP000431684">
    <property type="component" value="Unassembled WGS sequence"/>
</dbReference>
<name>A0A6I3XTF1_9BURK</name>
<evidence type="ECO:0000313" key="2">
    <source>
        <dbReference type="EMBL" id="MUI16562.1"/>
    </source>
</evidence>
<dbReference type="AlphaFoldDB" id="A0A6I3XTF1"/>
<dbReference type="OrthoDB" id="5956306at2"/>
<accession>A0A6I3XTF1</accession>
<evidence type="ECO:0000313" key="3">
    <source>
        <dbReference type="Proteomes" id="UP000431684"/>
    </source>
</evidence>
<dbReference type="RefSeq" id="WP_155712108.1">
    <property type="nucleotide sequence ID" value="NZ_BMWU01000106.1"/>
</dbReference>
<dbReference type="EMBL" id="WNWM01000002">
    <property type="protein sequence ID" value="MUI16562.1"/>
    <property type="molecule type" value="Genomic_DNA"/>
</dbReference>
<comment type="caution">
    <text evidence="2">The sequence shown here is derived from an EMBL/GenBank/DDBJ whole genome shotgun (WGS) entry which is preliminary data.</text>
</comment>
<reference evidence="2 3" key="1">
    <citation type="submission" date="2019-11" db="EMBL/GenBank/DDBJ databases">
        <title>Draft Genome Sequences of Six Type Strains of the Genus Massilia.</title>
        <authorList>
            <person name="Miess H."/>
            <person name="Frediansyah A."/>
            <person name="Goeker M."/>
            <person name="Gross H."/>
        </authorList>
    </citation>
    <scope>NUCLEOTIDE SEQUENCE [LARGE SCALE GENOMIC DNA]</scope>
    <source>
        <strain evidence="2 3">DSM 17513</strain>
    </source>
</reference>
<keyword evidence="3" id="KW-1185">Reference proteome</keyword>
<protein>
    <submittedName>
        <fullName evidence="2">Uncharacterized protein</fullName>
    </submittedName>
</protein>
<sequence>MKPLWPAPYLCSLSLLSLLCAPAARADSPPDGWLAVDETLLAGSRGGFDAGNGLLVSLSVDRLLSLNGNTIASSQMAVPDVAKAAAAGIGTASFHTAQFGAGNALLLENPPAMGLVLQNSVNNQLIRAQTTIDATVNSASIMKDLNFGDSLRQALSTAIVPR</sequence>
<gene>
    <name evidence="2" type="ORF">GJV26_29500</name>
</gene>
<feature type="chain" id="PRO_5026118834" evidence="1">
    <location>
        <begin position="27"/>
        <end position="162"/>
    </location>
</feature>
<evidence type="ECO:0000256" key="1">
    <source>
        <dbReference type="SAM" id="SignalP"/>
    </source>
</evidence>
<proteinExistence type="predicted"/>